<dbReference type="PANTHER" id="PTHR16181">
    <property type="entry name" value="PROTEIN FAM83A-RELATED"/>
    <property type="match status" value="1"/>
</dbReference>
<organism evidence="3 4">
    <name type="scientific">Mesembrinibis cayennensis</name>
    <dbReference type="NCBI Taxonomy" id="1118748"/>
    <lineage>
        <taxon>Eukaryota</taxon>
        <taxon>Metazoa</taxon>
        <taxon>Chordata</taxon>
        <taxon>Craniata</taxon>
        <taxon>Vertebrata</taxon>
        <taxon>Euteleostomi</taxon>
        <taxon>Archelosauria</taxon>
        <taxon>Archosauria</taxon>
        <taxon>Dinosauria</taxon>
        <taxon>Saurischia</taxon>
        <taxon>Theropoda</taxon>
        <taxon>Coelurosauria</taxon>
        <taxon>Aves</taxon>
        <taxon>Neognathae</taxon>
        <taxon>Neoaves</taxon>
        <taxon>Aequornithes</taxon>
        <taxon>Pelecaniformes</taxon>
        <taxon>Threskiornithidae</taxon>
        <taxon>Mesembrinibis</taxon>
    </lineage>
</organism>
<dbReference type="GO" id="GO:0070372">
    <property type="term" value="P:regulation of ERK1 and ERK2 cascade"/>
    <property type="evidence" value="ECO:0007669"/>
    <property type="project" value="TreeGrafter"/>
</dbReference>
<keyword evidence="4" id="KW-1185">Reference proteome</keyword>
<dbReference type="GO" id="GO:0032006">
    <property type="term" value="P:regulation of TOR signaling"/>
    <property type="evidence" value="ECO:0007669"/>
    <property type="project" value="TreeGrafter"/>
</dbReference>
<dbReference type="GO" id="GO:1902808">
    <property type="term" value="P:positive regulation of cell cycle G1/S phase transition"/>
    <property type="evidence" value="ECO:0007669"/>
    <property type="project" value="TreeGrafter"/>
</dbReference>
<evidence type="ECO:0000313" key="4">
    <source>
        <dbReference type="Proteomes" id="UP000574277"/>
    </source>
</evidence>
<feature type="domain" description="Scaffolding anchor of CK1" evidence="2">
    <location>
        <begin position="71"/>
        <end position="112"/>
    </location>
</feature>
<dbReference type="PANTHER" id="PTHR16181:SF29">
    <property type="entry name" value="PROTEIN FAM83A-RELATED"/>
    <property type="match status" value="1"/>
</dbReference>
<dbReference type="SUPFAM" id="SSF56024">
    <property type="entry name" value="Phospholipase D/nuclease"/>
    <property type="match status" value="1"/>
</dbReference>
<sequence>MIALVMDSFTDTDIFKDLLEACSQRQVKAYILLDQSSFSHFLKMCKDLGVDLEQEKVSLVIFIGREKFSHCSFASFTWTDGKLNSSNILILSGPAVAHFDLEFRILYARSKPINLKEFSSCKKNKVLDHLVRITVASRDLTRENFLRMEFLYLRAFVGNLKRKRSWLHASRGAVYVSNNVMHASPPLTKRNGSLVMRPHWIIER</sequence>
<dbReference type="GO" id="GO:0019901">
    <property type="term" value="F:protein kinase binding"/>
    <property type="evidence" value="ECO:0007669"/>
    <property type="project" value="TreeGrafter"/>
</dbReference>
<evidence type="ECO:0000256" key="1">
    <source>
        <dbReference type="ARBA" id="ARBA00006937"/>
    </source>
</evidence>
<dbReference type="InterPro" id="IPR012461">
    <property type="entry name" value="SACK1"/>
</dbReference>
<dbReference type="Gene3D" id="3.30.870.10">
    <property type="entry name" value="Endonuclease Chain A"/>
    <property type="match status" value="1"/>
</dbReference>
<feature type="domain" description="Scaffolding anchor of CK1" evidence="2">
    <location>
        <begin position="2"/>
        <end position="61"/>
    </location>
</feature>
<evidence type="ECO:0000313" key="3">
    <source>
        <dbReference type="EMBL" id="NXL01474.1"/>
    </source>
</evidence>
<protein>
    <submittedName>
        <fullName evidence="3">FA83D protein</fullName>
    </submittedName>
</protein>
<dbReference type="AlphaFoldDB" id="A0A7L0P6A8"/>
<feature type="non-terminal residue" evidence="3">
    <location>
        <position position="1"/>
    </location>
</feature>
<dbReference type="GO" id="GO:1902480">
    <property type="term" value="P:protein localization to mitotic spindle"/>
    <property type="evidence" value="ECO:0007669"/>
    <property type="project" value="TreeGrafter"/>
</dbReference>
<reference evidence="3 4" key="1">
    <citation type="submission" date="2019-09" db="EMBL/GenBank/DDBJ databases">
        <title>Bird 10,000 Genomes (B10K) Project - Family phase.</title>
        <authorList>
            <person name="Zhang G."/>
        </authorList>
    </citation>
    <scope>NUCLEOTIDE SEQUENCE [LARGE SCALE GENOMIC DNA]</scope>
    <source>
        <strain evidence="3">B10K-DU-001-44</strain>
        <tissue evidence="3">Muscle</tissue>
    </source>
</reference>
<evidence type="ECO:0000259" key="2">
    <source>
        <dbReference type="Pfam" id="PF07894"/>
    </source>
</evidence>
<dbReference type="GO" id="GO:0097431">
    <property type="term" value="C:mitotic spindle pole"/>
    <property type="evidence" value="ECO:0007669"/>
    <property type="project" value="TreeGrafter"/>
</dbReference>
<name>A0A7L0P6A8_9AVES</name>
<dbReference type="EMBL" id="VXAT01003672">
    <property type="protein sequence ID" value="NXL01474.1"/>
    <property type="molecule type" value="Genomic_DNA"/>
</dbReference>
<comment type="similarity">
    <text evidence="1">Belongs to the FAM83 family.</text>
</comment>
<proteinExistence type="inferred from homology"/>
<dbReference type="Proteomes" id="UP000574277">
    <property type="component" value="Unassembled WGS sequence"/>
</dbReference>
<dbReference type="GO" id="GO:0007165">
    <property type="term" value="P:signal transduction"/>
    <property type="evidence" value="ECO:0007669"/>
    <property type="project" value="TreeGrafter"/>
</dbReference>
<dbReference type="InterPro" id="IPR050944">
    <property type="entry name" value="FAM83"/>
</dbReference>
<feature type="non-terminal residue" evidence="3">
    <location>
        <position position="204"/>
    </location>
</feature>
<dbReference type="GO" id="GO:0005829">
    <property type="term" value="C:cytosol"/>
    <property type="evidence" value="ECO:0007669"/>
    <property type="project" value="TreeGrafter"/>
</dbReference>
<gene>
    <name evidence="3" type="primary">Fam83d_1</name>
    <name evidence="3" type="ORF">MESCAY_R00941</name>
</gene>
<comment type="caution">
    <text evidence="3">The sequence shown here is derived from an EMBL/GenBank/DDBJ whole genome shotgun (WGS) entry which is preliminary data.</text>
</comment>
<accession>A0A7L0P6A8</accession>
<dbReference type="Pfam" id="PF07894">
    <property type="entry name" value="SACK1"/>
    <property type="match status" value="2"/>
</dbReference>